<gene>
    <name evidence="9" type="ORF">EX30DRAFT_323378</name>
</gene>
<accession>A0A4S2MKY2</accession>
<organism evidence="9 10">
    <name type="scientific">Ascodesmis nigricans</name>
    <dbReference type="NCBI Taxonomy" id="341454"/>
    <lineage>
        <taxon>Eukaryota</taxon>
        <taxon>Fungi</taxon>
        <taxon>Dikarya</taxon>
        <taxon>Ascomycota</taxon>
        <taxon>Pezizomycotina</taxon>
        <taxon>Pezizomycetes</taxon>
        <taxon>Pezizales</taxon>
        <taxon>Ascodesmidaceae</taxon>
        <taxon>Ascodesmis</taxon>
    </lineage>
</organism>
<dbReference type="InterPro" id="IPR002403">
    <property type="entry name" value="Cyt_P450_E_grp-IV"/>
</dbReference>
<evidence type="ECO:0000256" key="1">
    <source>
        <dbReference type="ARBA" id="ARBA00001971"/>
    </source>
</evidence>
<comment type="similarity">
    <text evidence="2">Belongs to the cytochrome P450 family.</text>
</comment>
<evidence type="ECO:0000313" key="10">
    <source>
        <dbReference type="Proteomes" id="UP000298138"/>
    </source>
</evidence>
<dbReference type="InterPro" id="IPR001128">
    <property type="entry name" value="Cyt_P450"/>
</dbReference>
<keyword evidence="3 8" id="KW-0349">Heme</keyword>
<keyword evidence="10" id="KW-1185">Reference proteome</keyword>
<keyword evidence="5" id="KW-0560">Oxidoreductase</keyword>
<dbReference type="PANTHER" id="PTHR24291:SF50">
    <property type="entry name" value="BIFUNCTIONAL ALBAFLAVENONE MONOOXYGENASE_TERPENE SYNTHASE"/>
    <property type="match status" value="1"/>
</dbReference>
<evidence type="ECO:0000256" key="2">
    <source>
        <dbReference type="ARBA" id="ARBA00010617"/>
    </source>
</evidence>
<evidence type="ECO:0000256" key="7">
    <source>
        <dbReference type="ARBA" id="ARBA00023033"/>
    </source>
</evidence>
<feature type="non-terminal residue" evidence="9">
    <location>
        <position position="554"/>
    </location>
</feature>
<evidence type="ECO:0000256" key="8">
    <source>
        <dbReference type="PIRSR" id="PIRSR602403-1"/>
    </source>
</evidence>
<keyword evidence="7" id="KW-0503">Monooxygenase</keyword>
<protein>
    <submittedName>
        <fullName evidence="9">Cytochrome P450</fullName>
    </submittedName>
</protein>
<dbReference type="AlphaFoldDB" id="A0A4S2MKY2"/>
<dbReference type="Proteomes" id="UP000298138">
    <property type="component" value="Unassembled WGS sequence"/>
</dbReference>
<dbReference type="EMBL" id="ML220150">
    <property type="protein sequence ID" value="TGZ77671.1"/>
    <property type="molecule type" value="Genomic_DNA"/>
</dbReference>
<reference evidence="9 10" key="1">
    <citation type="submission" date="2019-04" db="EMBL/GenBank/DDBJ databases">
        <title>Comparative genomics and transcriptomics to analyze fruiting body development in filamentous ascomycetes.</title>
        <authorList>
            <consortium name="DOE Joint Genome Institute"/>
            <person name="Lutkenhaus R."/>
            <person name="Traeger S."/>
            <person name="Breuer J."/>
            <person name="Kuo A."/>
            <person name="Lipzen A."/>
            <person name="Pangilinan J."/>
            <person name="Dilworth D."/>
            <person name="Sandor L."/>
            <person name="Poggeler S."/>
            <person name="Barry K."/>
            <person name="Grigoriev I.V."/>
            <person name="Nowrousian M."/>
        </authorList>
    </citation>
    <scope>NUCLEOTIDE SEQUENCE [LARGE SCALE GENOMIC DNA]</scope>
    <source>
        <strain evidence="9 10">CBS 389.68</strain>
    </source>
</reference>
<dbReference type="SUPFAM" id="SSF48264">
    <property type="entry name" value="Cytochrome P450"/>
    <property type="match status" value="1"/>
</dbReference>
<feature type="binding site" description="axial binding residue" evidence="8">
    <location>
        <position position="495"/>
    </location>
    <ligand>
        <name>heme</name>
        <dbReference type="ChEBI" id="CHEBI:30413"/>
    </ligand>
    <ligandPart>
        <name>Fe</name>
        <dbReference type="ChEBI" id="CHEBI:18248"/>
    </ligandPart>
</feature>
<dbReference type="FunFam" id="1.10.630.10:FF:000090">
    <property type="entry name" value="Cytochrome P450 monooxygenase"/>
    <property type="match status" value="1"/>
</dbReference>
<comment type="cofactor">
    <cofactor evidence="1 8">
        <name>heme</name>
        <dbReference type="ChEBI" id="CHEBI:30413"/>
    </cofactor>
</comment>
<dbReference type="PRINTS" id="PR00465">
    <property type="entry name" value="EP450IV"/>
</dbReference>
<dbReference type="CDD" id="cd00302">
    <property type="entry name" value="cytochrome_P450"/>
    <property type="match status" value="1"/>
</dbReference>
<evidence type="ECO:0000256" key="6">
    <source>
        <dbReference type="ARBA" id="ARBA00023004"/>
    </source>
</evidence>
<evidence type="ECO:0000256" key="5">
    <source>
        <dbReference type="ARBA" id="ARBA00023002"/>
    </source>
</evidence>
<dbReference type="Pfam" id="PF00067">
    <property type="entry name" value="p450"/>
    <property type="match status" value="1"/>
</dbReference>
<keyword evidence="4 8" id="KW-0479">Metal-binding</keyword>
<dbReference type="PRINTS" id="PR00385">
    <property type="entry name" value="P450"/>
</dbReference>
<dbReference type="OrthoDB" id="1470350at2759"/>
<dbReference type="GO" id="GO:0016705">
    <property type="term" value="F:oxidoreductase activity, acting on paired donors, with incorporation or reduction of molecular oxygen"/>
    <property type="evidence" value="ECO:0007669"/>
    <property type="project" value="InterPro"/>
</dbReference>
<dbReference type="GO" id="GO:0005506">
    <property type="term" value="F:iron ion binding"/>
    <property type="evidence" value="ECO:0007669"/>
    <property type="project" value="InterPro"/>
</dbReference>
<dbReference type="STRING" id="341454.A0A4S2MKY2"/>
<proteinExistence type="inferred from homology"/>
<dbReference type="GO" id="GO:0004497">
    <property type="term" value="F:monooxygenase activity"/>
    <property type="evidence" value="ECO:0007669"/>
    <property type="project" value="UniProtKB-KW"/>
</dbReference>
<evidence type="ECO:0000256" key="3">
    <source>
        <dbReference type="ARBA" id="ARBA00022617"/>
    </source>
</evidence>
<dbReference type="InParanoid" id="A0A4S2MKY2"/>
<name>A0A4S2MKY2_9PEZI</name>
<evidence type="ECO:0000313" key="9">
    <source>
        <dbReference type="EMBL" id="TGZ77671.1"/>
    </source>
</evidence>
<dbReference type="PANTHER" id="PTHR24291">
    <property type="entry name" value="CYTOCHROME P450 FAMILY 4"/>
    <property type="match status" value="1"/>
</dbReference>
<keyword evidence="6 8" id="KW-0408">Iron</keyword>
<dbReference type="InterPro" id="IPR050196">
    <property type="entry name" value="Cytochrome_P450_Monoox"/>
</dbReference>
<dbReference type="Gene3D" id="1.10.630.10">
    <property type="entry name" value="Cytochrome P450"/>
    <property type="match status" value="1"/>
</dbReference>
<sequence length="554" mass="62831">MAVKQFYLVGSSPDTARDIDITPSADFAALQKQLALEFNIVEPTGLCIGLQTDDSGALTTLDSITATITPIGITIDGQPIREPTGPDGFPLVGSFYEIFPDHLGNHARLFRKYGSVIKTTNMGKTTYLTEDPRVAAHALTESQYFSKRINKNHPLWGIKDNNAIFINDTETEQWRQTHKFIPPVMSPKAVRHYTPLMEHTVRESFKVFDALDDRGETWNAYQYMLKLASQTIGKFALDLDLGQFETPESPLHPIVTNIAALLHLNKAITARGEWYRYLPFGDPKKLRQVQQTTYSILQECIDRCLARQTDARDIPLHEAALKATCVVDALVRGVDDQGNRLPRELLLASMVPVTGAGFTTTSALLSWCLYALCTYPGVQDRLLQDLVDNGINNDITWDPDRPNTLHYLDNFIKETQRLHNPSYQPGRTAKKEVIVPGGYKLPAESVIIPAIRAIHVNPDVWSNPQRFEPERWDTEEVKNRHRCAYIPFAAGQRGCIGFNFALQEVKVLLAELVYRYEFEREGTDAIEYDPEFQLIRPLNLYIRARRRTQWPEKS</sequence>
<evidence type="ECO:0000256" key="4">
    <source>
        <dbReference type="ARBA" id="ARBA00022723"/>
    </source>
</evidence>
<dbReference type="GO" id="GO:0020037">
    <property type="term" value="F:heme binding"/>
    <property type="evidence" value="ECO:0007669"/>
    <property type="project" value="InterPro"/>
</dbReference>
<dbReference type="InterPro" id="IPR036396">
    <property type="entry name" value="Cyt_P450_sf"/>
</dbReference>